<feature type="region of interest" description="Disordered" evidence="8">
    <location>
        <begin position="103"/>
        <end position="136"/>
    </location>
</feature>
<keyword evidence="4" id="KW-0863">Zinc-finger</keyword>
<dbReference type="Pfam" id="PF13695">
    <property type="entry name" value="Zn_ribbon_3CxxC"/>
    <property type="match status" value="1"/>
</dbReference>
<sequence length="188" mass="21636">MDGVHVWARTLAQLMAKSKPQDTWELVPDENLAFGHVDGGGFQYRLRGLSRLQCGRCQWGWSSAHVHILFHVWWDEDNHLGLVKMRVWGQGCQVCPRDARGHCQRHSHVQGQGRPGEHQGPRPPRQGPPAQQHQALPGHRLHLQRPRLCVLPGWHAQEGSGHGLRQQRPTSWRGLPACVLYHWPHRRW</sequence>
<dbReference type="GO" id="GO:0008270">
    <property type="term" value="F:zinc ion binding"/>
    <property type="evidence" value="ECO:0007669"/>
    <property type="project" value="UniProtKB-KW"/>
</dbReference>
<keyword evidence="7" id="KW-0472">Membrane</keyword>
<dbReference type="InterPro" id="IPR027377">
    <property type="entry name" value="ZAR1/RTP1-5-like_Znf-3CxxC"/>
</dbReference>
<organism evidence="10 11">
    <name type="scientific">Rhinolophus ferrumequinum</name>
    <name type="common">Greater horseshoe bat</name>
    <dbReference type="NCBI Taxonomy" id="59479"/>
    <lineage>
        <taxon>Eukaryota</taxon>
        <taxon>Metazoa</taxon>
        <taxon>Chordata</taxon>
        <taxon>Craniata</taxon>
        <taxon>Vertebrata</taxon>
        <taxon>Euteleostomi</taxon>
        <taxon>Mammalia</taxon>
        <taxon>Eutheria</taxon>
        <taxon>Laurasiatheria</taxon>
        <taxon>Chiroptera</taxon>
        <taxon>Yinpterochiroptera</taxon>
        <taxon>Rhinolophoidea</taxon>
        <taxon>Rhinolophidae</taxon>
        <taxon>Rhinolophinae</taxon>
        <taxon>Rhinolophus</taxon>
    </lineage>
</organism>
<evidence type="ECO:0000256" key="3">
    <source>
        <dbReference type="ARBA" id="ARBA00022723"/>
    </source>
</evidence>
<keyword evidence="5" id="KW-0862">Zinc</keyword>
<gene>
    <name evidence="10" type="ORF">mRhiFer1_009895</name>
</gene>
<evidence type="ECO:0000256" key="1">
    <source>
        <dbReference type="ARBA" id="ARBA00004167"/>
    </source>
</evidence>
<dbReference type="PANTHER" id="PTHR14402">
    <property type="entry name" value="RECEPTOR TRANSPORTING PROTEIN"/>
    <property type="match status" value="1"/>
</dbReference>
<comment type="caution">
    <text evidence="10">The sequence shown here is derived from an EMBL/GenBank/DDBJ whole genome shotgun (WGS) entry which is preliminary data.</text>
</comment>
<dbReference type="GO" id="GO:0006612">
    <property type="term" value="P:protein targeting to membrane"/>
    <property type="evidence" value="ECO:0007669"/>
    <property type="project" value="TreeGrafter"/>
</dbReference>
<evidence type="ECO:0000256" key="5">
    <source>
        <dbReference type="ARBA" id="ARBA00022833"/>
    </source>
</evidence>
<evidence type="ECO:0000313" key="10">
    <source>
        <dbReference type="EMBL" id="KAF6361661.1"/>
    </source>
</evidence>
<dbReference type="Proteomes" id="UP000585614">
    <property type="component" value="Unassembled WGS sequence"/>
</dbReference>
<dbReference type="InterPro" id="IPR026096">
    <property type="entry name" value="R-trans_p"/>
</dbReference>
<keyword evidence="2" id="KW-0812">Transmembrane</keyword>
<keyword evidence="6" id="KW-1133">Transmembrane helix</keyword>
<dbReference type="PANTHER" id="PTHR14402:SF2">
    <property type="entry name" value="RECEPTOR-TRANSPORTING PROTEIN 5"/>
    <property type="match status" value="1"/>
</dbReference>
<protein>
    <recommendedName>
        <fullName evidence="9">3CxxC-type domain-containing protein</fullName>
    </recommendedName>
</protein>
<evidence type="ECO:0000259" key="9">
    <source>
        <dbReference type="SMART" id="SM01328"/>
    </source>
</evidence>
<dbReference type="SMART" id="SM01328">
    <property type="entry name" value="zf-3CxxC"/>
    <property type="match status" value="1"/>
</dbReference>
<dbReference type="GO" id="GO:0051205">
    <property type="term" value="P:protein insertion into membrane"/>
    <property type="evidence" value="ECO:0007669"/>
    <property type="project" value="TreeGrafter"/>
</dbReference>
<evidence type="ECO:0000256" key="4">
    <source>
        <dbReference type="ARBA" id="ARBA00022771"/>
    </source>
</evidence>
<dbReference type="EMBL" id="JACAGC010000006">
    <property type="protein sequence ID" value="KAF6361661.1"/>
    <property type="molecule type" value="Genomic_DNA"/>
</dbReference>
<dbReference type="GO" id="GO:0016020">
    <property type="term" value="C:membrane"/>
    <property type="evidence" value="ECO:0007669"/>
    <property type="project" value="UniProtKB-SubCell"/>
</dbReference>
<evidence type="ECO:0000256" key="7">
    <source>
        <dbReference type="ARBA" id="ARBA00023136"/>
    </source>
</evidence>
<dbReference type="AlphaFoldDB" id="A0A7J7YI69"/>
<evidence type="ECO:0000256" key="6">
    <source>
        <dbReference type="ARBA" id="ARBA00022989"/>
    </source>
</evidence>
<evidence type="ECO:0000256" key="8">
    <source>
        <dbReference type="SAM" id="MobiDB-lite"/>
    </source>
</evidence>
<accession>A0A7J7YI69</accession>
<dbReference type="GO" id="GO:0031849">
    <property type="term" value="F:olfactory receptor binding"/>
    <property type="evidence" value="ECO:0007669"/>
    <property type="project" value="TreeGrafter"/>
</dbReference>
<dbReference type="GO" id="GO:0001580">
    <property type="term" value="P:detection of chemical stimulus involved in sensory perception of bitter taste"/>
    <property type="evidence" value="ECO:0007669"/>
    <property type="project" value="TreeGrafter"/>
</dbReference>
<proteinExistence type="predicted"/>
<keyword evidence="3" id="KW-0479">Metal-binding</keyword>
<feature type="domain" description="3CxxC-type" evidence="9">
    <location>
        <begin position="47"/>
        <end position="127"/>
    </location>
</feature>
<evidence type="ECO:0000313" key="11">
    <source>
        <dbReference type="Proteomes" id="UP000585614"/>
    </source>
</evidence>
<name>A0A7J7YI69_RHIFE</name>
<reference evidence="10 11" key="1">
    <citation type="journal article" date="2020" name="Nature">
        <title>Six reference-quality genomes reveal evolution of bat adaptations.</title>
        <authorList>
            <person name="Jebb D."/>
            <person name="Huang Z."/>
            <person name="Pippel M."/>
            <person name="Hughes G.M."/>
            <person name="Lavrichenko K."/>
            <person name="Devanna P."/>
            <person name="Winkler S."/>
            <person name="Jermiin L.S."/>
            <person name="Skirmuntt E.C."/>
            <person name="Katzourakis A."/>
            <person name="Burkitt-Gray L."/>
            <person name="Ray D.A."/>
            <person name="Sullivan K.A.M."/>
            <person name="Roscito J.G."/>
            <person name="Kirilenko B.M."/>
            <person name="Davalos L.M."/>
            <person name="Corthals A.P."/>
            <person name="Power M.L."/>
            <person name="Jones G."/>
            <person name="Ransome R.D."/>
            <person name="Dechmann D.K.N."/>
            <person name="Locatelli A.G."/>
            <person name="Puechmaille S.J."/>
            <person name="Fedrigo O."/>
            <person name="Jarvis E.D."/>
            <person name="Hiller M."/>
            <person name="Vernes S.C."/>
            <person name="Myers E.W."/>
            <person name="Teeling E.C."/>
        </authorList>
    </citation>
    <scope>NUCLEOTIDE SEQUENCE [LARGE SCALE GENOMIC DNA]</scope>
    <source>
        <strain evidence="10">MRhiFer1</strain>
        <tissue evidence="10">Lung</tissue>
    </source>
</reference>
<evidence type="ECO:0000256" key="2">
    <source>
        <dbReference type="ARBA" id="ARBA00022692"/>
    </source>
</evidence>
<comment type="subcellular location">
    <subcellularLocation>
        <location evidence="1">Membrane</location>
        <topology evidence="1">Single-pass membrane protein</topology>
    </subcellularLocation>
</comment>